<sequence length="990" mass="113693">MLRTPVLNIADFNEEAIKQKLNTDYVKAAIFMASISLWEELEKAGWDWVALTEKQKFTILKYWNRMCFRPTPFGLFSTCYNGSWSNDTNHQTVITPGVNNQVLLLPDFALLSYLADGLPADEPEDLIYHLNKTLYKTNNDYRYIYNPRLPSKEPAEILSVENNYFIEDLIGFFDKERTGAELIDFLCAYDVEPEALLETLTDQQILYTELSANISGEFWGSRLKQHDSSALNCMLDLFGNIGYQPSQKIAVDISRLVPQKEFRALPFFRHNYYAISKSATDVKVFEGIQQPILTALHALNKLDIEQEPAALALFKQKFIGKYDQKSISLLLALDPEYGLGYSSLDADINVCSIMSELTFEPKPEQQTLKWTNVHRLLVNKLTHAKQTIELTDRDLENIEGSKTSLPPAFQMVAKKVGEKLLIEEAGGANGFYLYSRFSIENPSLQQNCEQVAREEQTANPDVVFAEVSFMPDEHAANINVRASFYDYEIPVLVHSARPKEQVLNLNDLYIRVFNNQVILFSKHLNKRVIPRFNSAYNFTRSSNAVIRFLGDLQFQSIKGSLTFNFQQLIPGLAFYPRIEYKDTILSAALWAISDEDRLLLASDVNTMLARLQELHIPNYFAVVEHDNHLVFNQASANDMKMFLNVCKQSKKLTIKEAFVDNAQAAVANENGDGVVNQFVFSLLNGQEVYKSPADLIKTTIPAVSQRNFNPGEEWFYVKLYCHKNTANEFLTIGLPLILNRLKKQKIADEWFFVRYKDPENHLRIRIKSNQSDLILKEFNQVINADRFKDKFSSVVLETYNRELERYKFIEQAEAIFQASSNLVLSYLTGKEKEKIRLTDLQFAAVSCSFLLESMGMDADHETHFLEDIASYFLNESGGSKNLKVQMDKKYRLEKQNIMYAFDANLTCLEKDIVALKNTTSAYYDQLIHAGYENMDGYYSNILHMHFNRLFADDQRKKEGVIYYLMHKHKLSLIARQRVVVAQSSAGTNRF</sequence>
<protein>
    <recommendedName>
        <fullName evidence="5">Thiopeptide-type bacteriocin biosynthesis domain-containing protein</fullName>
    </recommendedName>
</protein>
<evidence type="ECO:0008006" key="5">
    <source>
        <dbReference type="Google" id="ProtNLM"/>
    </source>
</evidence>
<feature type="domain" description="Lantibiotic dehydratase N-terminal" evidence="1">
    <location>
        <begin position="25"/>
        <end position="216"/>
    </location>
</feature>
<dbReference type="NCBIfam" id="TIGR03891">
    <property type="entry name" value="thiopep_ocin"/>
    <property type="match status" value="1"/>
</dbReference>
<feature type="domain" description="Lantibiotic dehydratase N-terminal" evidence="1">
    <location>
        <begin position="281"/>
        <end position="639"/>
    </location>
</feature>
<evidence type="ECO:0000313" key="3">
    <source>
        <dbReference type="EMBL" id="GAA3970934.1"/>
    </source>
</evidence>
<dbReference type="Proteomes" id="UP001500742">
    <property type="component" value="Unassembled WGS sequence"/>
</dbReference>
<dbReference type="EMBL" id="BAAAZC010000015">
    <property type="protein sequence ID" value="GAA3970934.1"/>
    <property type="molecule type" value="Genomic_DNA"/>
</dbReference>
<feature type="domain" description="Thiopeptide-type bacteriocin biosynthesis" evidence="2">
    <location>
        <begin position="714"/>
        <end position="968"/>
    </location>
</feature>
<keyword evidence="4" id="KW-1185">Reference proteome</keyword>
<comment type="caution">
    <text evidence="3">The sequence shown here is derived from an EMBL/GenBank/DDBJ whole genome shotgun (WGS) entry which is preliminary data.</text>
</comment>
<accession>A0ABP7PTE5</accession>
<dbReference type="InterPro" id="IPR023809">
    <property type="entry name" value="Thiopep_bacteriocin_synth_dom"/>
</dbReference>
<gene>
    <name evidence="3" type="ORF">GCM10022210_20150</name>
</gene>
<evidence type="ECO:0000259" key="2">
    <source>
        <dbReference type="Pfam" id="PF14028"/>
    </source>
</evidence>
<proteinExistence type="predicted"/>
<evidence type="ECO:0000313" key="4">
    <source>
        <dbReference type="Proteomes" id="UP001500742"/>
    </source>
</evidence>
<name>A0ABP7PTE5_9SPHI</name>
<dbReference type="InterPro" id="IPR006827">
    <property type="entry name" value="Lant_deHydtase_N"/>
</dbReference>
<dbReference type="Pfam" id="PF14028">
    <property type="entry name" value="Lant_dehydr_C"/>
    <property type="match status" value="1"/>
</dbReference>
<evidence type="ECO:0000259" key="1">
    <source>
        <dbReference type="Pfam" id="PF04738"/>
    </source>
</evidence>
<organism evidence="3 4">
    <name type="scientific">Mucilaginibacter dorajii</name>
    <dbReference type="NCBI Taxonomy" id="692994"/>
    <lineage>
        <taxon>Bacteria</taxon>
        <taxon>Pseudomonadati</taxon>
        <taxon>Bacteroidota</taxon>
        <taxon>Sphingobacteriia</taxon>
        <taxon>Sphingobacteriales</taxon>
        <taxon>Sphingobacteriaceae</taxon>
        <taxon>Mucilaginibacter</taxon>
    </lineage>
</organism>
<dbReference type="Pfam" id="PF04738">
    <property type="entry name" value="Lant_dehydr_N"/>
    <property type="match status" value="2"/>
</dbReference>
<dbReference type="RefSeq" id="WP_259091753.1">
    <property type="nucleotide sequence ID" value="NZ_BAAAZC010000015.1"/>
</dbReference>
<reference evidence="4" key="1">
    <citation type="journal article" date="2019" name="Int. J. Syst. Evol. Microbiol.">
        <title>The Global Catalogue of Microorganisms (GCM) 10K type strain sequencing project: providing services to taxonomists for standard genome sequencing and annotation.</title>
        <authorList>
            <consortium name="The Broad Institute Genomics Platform"/>
            <consortium name="The Broad Institute Genome Sequencing Center for Infectious Disease"/>
            <person name="Wu L."/>
            <person name="Ma J."/>
        </authorList>
    </citation>
    <scope>NUCLEOTIDE SEQUENCE [LARGE SCALE GENOMIC DNA]</scope>
    <source>
        <strain evidence="4">JCM 16601</strain>
    </source>
</reference>